<dbReference type="Proteomes" id="UP000215914">
    <property type="component" value="Unassembled WGS sequence"/>
</dbReference>
<reference evidence="1" key="1">
    <citation type="journal article" date="2017" name="Nature">
        <title>The sunflower genome provides insights into oil metabolism, flowering and Asterid evolution.</title>
        <authorList>
            <person name="Badouin H."/>
            <person name="Gouzy J."/>
            <person name="Grassa C.J."/>
            <person name="Murat F."/>
            <person name="Staton S.E."/>
            <person name="Cottret L."/>
            <person name="Lelandais-Briere C."/>
            <person name="Owens G.L."/>
            <person name="Carrere S."/>
            <person name="Mayjonade B."/>
            <person name="Legrand L."/>
            <person name="Gill N."/>
            <person name="Kane N.C."/>
            <person name="Bowers J.E."/>
            <person name="Hubner S."/>
            <person name="Bellec A."/>
            <person name="Berard A."/>
            <person name="Berges H."/>
            <person name="Blanchet N."/>
            <person name="Boniface M.C."/>
            <person name="Brunel D."/>
            <person name="Catrice O."/>
            <person name="Chaidir N."/>
            <person name="Claudel C."/>
            <person name="Donnadieu C."/>
            <person name="Faraut T."/>
            <person name="Fievet G."/>
            <person name="Helmstetter N."/>
            <person name="King M."/>
            <person name="Knapp S.J."/>
            <person name="Lai Z."/>
            <person name="Le Paslier M.C."/>
            <person name="Lippi Y."/>
            <person name="Lorenzon L."/>
            <person name="Mandel J.R."/>
            <person name="Marage G."/>
            <person name="Marchand G."/>
            <person name="Marquand E."/>
            <person name="Bret-Mestries E."/>
            <person name="Morien E."/>
            <person name="Nambeesan S."/>
            <person name="Nguyen T."/>
            <person name="Pegot-Espagnet P."/>
            <person name="Pouilly N."/>
            <person name="Raftis F."/>
            <person name="Sallet E."/>
            <person name="Schiex T."/>
            <person name="Thomas J."/>
            <person name="Vandecasteele C."/>
            <person name="Vares D."/>
            <person name="Vear F."/>
            <person name="Vautrin S."/>
            <person name="Crespi M."/>
            <person name="Mangin B."/>
            <person name="Burke J.M."/>
            <person name="Salse J."/>
            <person name="Munos S."/>
            <person name="Vincourt P."/>
            <person name="Rieseberg L.H."/>
            <person name="Langlade N.B."/>
        </authorList>
    </citation>
    <scope>NUCLEOTIDE SEQUENCE</scope>
    <source>
        <tissue evidence="1">Leaves</tissue>
    </source>
</reference>
<accession>A0A9K3JC39</accession>
<sequence>MDLVISHWCCKKLLNLMVSVQVLPASHYPVSHRIYDCFVFVKFTCKNINCLLPLHQQLLDKHQSQIGFLMAYELQVILIFQHNFYFLSCSCHQVL</sequence>
<reference evidence="1" key="2">
    <citation type="submission" date="2020-06" db="EMBL/GenBank/DDBJ databases">
        <title>Helianthus annuus Genome sequencing and assembly Release 2.</title>
        <authorList>
            <person name="Gouzy J."/>
            <person name="Langlade N."/>
            <person name="Munos S."/>
        </authorList>
    </citation>
    <scope>NUCLEOTIDE SEQUENCE</scope>
    <source>
        <tissue evidence="1">Leaves</tissue>
    </source>
</reference>
<proteinExistence type="predicted"/>
<dbReference type="EMBL" id="MNCJ02000319">
    <property type="protein sequence ID" value="KAF5811630.1"/>
    <property type="molecule type" value="Genomic_DNA"/>
</dbReference>
<keyword evidence="2" id="KW-1185">Reference proteome</keyword>
<dbReference type="Gramene" id="mRNA:HanXRQr2_Chr04g0183571">
    <property type="protein sequence ID" value="mRNA:HanXRQr2_Chr04g0183571"/>
    <property type="gene ID" value="HanXRQr2_Chr04g0183571"/>
</dbReference>
<evidence type="ECO:0000313" key="2">
    <source>
        <dbReference type="Proteomes" id="UP000215914"/>
    </source>
</evidence>
<gene>
    <name evidence="1" type="ORF">HanXRQr2_Chr04g0183571</name>
</gene>
<evidence type="ECO:0000313" key="1">
    <source>
        <dbReference type="EMBL" id="KAF5811630.1"/>
    </source>
</evidence>
<comment type="caution">
    <text evidence="1">The sequence shown here is derived from an EMBL/GenBank/DDBJ whole genome shotgun (WGS) entry which is preliminary data.</text>
</comment>
<dbReference type="AlphaFoldDB" id="A0A9K3JC39"/>
<protein>
    <submittedName>
        <fullName evidence="1">Uncharacterized protein</fullName>
    </submittedName>
</protein>
<name>A0A9K3JC39_HELAN</name>
<organism evidence="1 2">
    <name type="scientific">Helianthus annuus</name>
    <name type="common">Common sunflower</name>
    <dbReference type="NCBI Taxonomy" id="4232"/>
    <lineage>
        <taxon>Eukaryota</taxon>
        <taxon>Viridiplantae</taxon>
        <taxon>Streptophyta</taxon>
        <taxon>Embryophyta</taxon>
        <taxon>Tracheophyta</taxon>
        <taxon>Spermatophyta</taxon>
        <taxon>Magnoliopsida</taxon>
        <taxon>eudicotyledons</taxon>
        <taxon>Gunneridae</taxon>
        <taxon>Pentapetalae</taxon>
        <taxon>asterids</taxon>
        <taxon>campanulids</taxon>
        <taxon>Asterales</taxon>
        <taxon>Asteraceae</taxon>
        <taxon>Asteroideae</taxon>
        <taxon>Heliantheae alliance</taxon>
        <taxon>Heliantheae</taxon>
        <taxon>Helianthus</taxon>
    </lineage>
</organism>